<dbReference type="InterPro" id="IPR011256">
    <property type="entry name" value="Reg_factor_effector_dom_sf"/>
</dbReference>
<reference evidence="5 6" key="1">
    <citation type="submission" date="2017-01" db="EMBL/GenBank/DDBJ databases">
        <title>Phylogeographic, genomic and meropenem susceptibility analysis of Burkholderia ubonensis.</title>
        <authorList>
            <person name="Price E.P."/>
            <person name="Sarovich D.S."/>
            <person name="Webb J.R."/>
            <person name="Hall C.M."/>
            <person name="Sahl J.W."/>
            <person name="Kaestli M."/>
            <person name="Mayo M."/>
            <person name="Harrington G."/>
            <person name="Baker A.L."/>
            <person name="Sidak-Loftis L.C."/>
            <person name="Lummis M."/>
            <person name="Schupp J.M."/>
            <person name="Gillece J.D."/>
            <person name="Tuanyok A."/>
            <person name="Warner J."/>
            <person name="Busch J.D."/>
            <person name="Keim P."/>
            <person name="Currie B.J."/>
            <person name="Wagner D.M."/>
        </authorList>
    </citation>
    <scope>NUCLEOTIDE SEQUENCE [LARGE SCALE GENOMIC DNA]</scope>
    <source>
        <strain evidence="5 6">A21</strain>
    </source>
</reference>
<dbReference type="PANTHER" id="PTHR47504">
    <property type="entry name" value="RIGHT ORIGIN-BINDING PROTEIN"/>
    <property type="match status" value="1"/>
</dbReference>
<evidence type="ECO:0000256" key="3">
    <source>
        <dbReference type="ARBA" id="ARBA00023163"/>
    </source>
</evidence>
<evidence type="ECO:0000256" key="2">
    <source>
        <dbReference type="ARBA" id="ARBA00023125"/>
    </source>
</evidence>
<dbReference type="Gene3D" id="3.20.80.10">
    <property type="entry name" value="Regulatory factor, effector binding domain"/>
    <property type="match status" value="1"/>
</dbReference>
<keyword evidence="2" id="KW-0238">DNA-binding</keyword>
<comment type="caution">
    <text evidence="5">The sequence shown here is derived from an EMBL/GenBank/DDBJ whole genome shotgun (WGS) entry which is preliminary data.</text>
</comment>
<evidence type="ECO:0000313" key="6">
    <source>
        <dbReference type="Proteomes" id="UP000187194"/>
    </source>
</evidence>
<dbReference type="PROSITE" id="PS00041">
    <property type="entry name" value="HTH_ARAC_FAMILY_1"/>
    <property type="match status" value="1"/>
</dbReference>
<dbReference type="GO" id="GO:0003700">
    <property type="term" value="F:DNA-binding transcription factor activity"/>
    <property type="evidence" value="ECO:0007669"/>
    <property type="project" value="InterPro"/>
</dbReference>
<dbReference type="Gene3D" id="1.10.10.60">
    <property type="entry name" value="Homeodomain-like"/>
    <property type="match status" value="2"/>
</dbReference>
<dbReference type="PANTHER" id="PTHR47504:SF5">
    <property type="entry name" value="RIGHT ORIGIN-BINDING PROTEIN"/>
    <property type="match status" value="1"/>
</dbReference>
<protein>
    <submittedName>
        <fullName evidence="5">AraC family transcriptional regulator</fullName>
    </submittedName>
</protein>
<dbReference type="SUPFAM" id="SSF55136">
    <property type="entry name" value="Probable bacterial effector-binding domain"/>
    <property type="match status" value="1"/>
</dbReference>
<organism evidence="5 6">
    <name type="scientific">Burkholderia ubonensis</name>
    <dbReference type="NCBI Taxonomy" id="101571"/>
    <lineage>
        <taxon>Bacteria</taxon>
        <taxon>Pseudomonadati</taxon>
        <taxon>Pseudomonadota</taxon>
        <taxon>Betaproteobacteria</taxon>
        <taxon>Burkholderiales</taxon>
        <taxon>Burkholderiaceae</taxon>
        <taxon>Burkholderia</taxon>
        <taxon>Burkholderia cepacia complex</taxon>
    </lineage>
</organism>
<dbReference type="AlphaFoldDB" id="A0A1R1JIY0"/>
<dbReference type="Proteomes" id="UP000187194">
    <property type="component" value="Unassembled WGS sequence"/>
</dbReference>
<dbReference type="InterPro" id="IPR009057">
    <property type="entry name" value="Homeodomain-like_sf"/>
</dbReference>
<dbReference type="EMBL" id="MTJZ01000001">
    <property type="protein sequence ID" value="OMG75122.1"/>
    <property type="molecule type" value="Genomic_DNA"/>
</dbReference>
<dbReference type="PRINTS" id="PR00032">
    <property type="entry name" value="HTHARAC"/>
</dbReference>
<accession>A0A1R1JIY0</accession>
<dbReference type="SMART" id="SM00342">
    <property type="entry name" value="HTH_ARAC"/>
    <property type="match status" value="1"/>
</dbReference>
<keyword evidence="1" id="KW-0805">Transcription regulation</keyword>
<proteinExistence type="predicted"/>
<dbReference type="Pfam" id="PF12833">
    <property type="entry name" value="HTH_18"/>
    <property type="match status" value="1"/>
</dbReference>
<evidence type="ECO:0000259" key="4">
    <source>
        <dbReference type="PROSITE" id="PS01124"/>
    </source>
</evidence>
<evidence type="ECO:0000256" key="1">
    <source>
        <dbReference type="ARBA" id="ARBA00023015"/>
    </source>
</evidence>
<evidence type="ECO:0000313" key="5">
    <source>
        <dbReference type="EMBL" id="OMG75122.1"/>
    </source>
</evidence>
<dbReference type="InterPro" id="IPR018062">
    <property type="entry name" value="HTH_AraC-typ_CS"/>
</dbReference>
<dbReference type="RefSeq" id="WP_076474285.1">
    <property type="nucleotide sequence ID" value="NZ_MTJZ01000001.1"/>
</dbReference>
<sequence>MNPVGKALWFIENELGDELTLDRISASCGMTRFGFSRNFSVSTGWPVMRYVRSRRLTRAARTLAQGAPDILRVALDAGYGSHEAFTRAFRDLFGVTPDEVRARRGLEGLSLVEPLRMKELKIIDVAPPRFEVSERLLIAGMSGRFTFETNEGIPALWQTFIPYIGNLPDQIGGVTYGVCCNPDADGSFEYVAGVAVQRRDRLPALFRCVEIEPQRYAVFEHRGHISTVHQTFYSIWNGWLPTSGLKAADAPEFERYSEDFDPVAGTGVLEIWLPIEDSTGRSG</sequence>
<dbReference type="InterPro" id="IPR050959">
    <property type="entry name" value="MarA-like"/>
</dbReference>
<dbReference type="InterPro" id="IPR010499">
    <property type="entry name" value="AraC_E-bd"/>
</dbReference>
<name>A0A1R1JIY0_9BURK</name>
<feature type="domain" description="HTH araC/xylS-type" evidence="4">
    <location>
        <begin position="5"/>
        <end position="103"/>
    </location>
</feature>
<dbReference type="SUPFAM" id="SSF46689">
    <property type="entry name" value="Homeodomain-like"/>
    <property type="match status" value="2"/>
</dbReference>
<dbReference type="PROSITE" id="PS01124">
    <property type="entry name" value="HTH_ARAC_FAMILY_2"/>
    <property type="match status" value="1"/>
</dbReference>
<dbReference type="InterPro" id="IPR029442">
    <property type="entry name" value="GyrI-like"/>
</dbReference>
<dbReference type="InterPro" id="IPR018060">
    <property type="entry name" value="HTH_AraC"/>
</dbReference>
<dbReference type="InterPro" id="IPR020449">
    <property type="entry name" value="Tscrpt_reg_AraC-type_HTH"/>
</dbReference>
<gene>
    <name evidence="5" type="ORF">BW685_00190</name>
</gene>
<dbReference type="GO" id="GO:0043565">
    <property type="term" value="F:sequence-specific DNA binding"/>
    <property type="evidence" value="ECO:0007669"/>
    <property type="project" value="InterPro"/>
</dbReference>
<dbReference type="SMART" id="SM00871">
    <property type="entry name" value="AraC_E_bind"/>
    <property type="match status" value="1"/>
</dbReference>
<keyword evidence="3" id="KW-0804">Transcription</keyword>
<dbReference type="Pfam" id="PF06445">
    <property type="entry name" value="GyrI-like"/>
    <property type="match status" value="1"/>
</dbReference>